<gene>
    <name evidence="2" type="ORF">DBV05_g9955</name>
</gene>
<accession>A0A5N5D1D6</accession>
<feature type="coiled-coil region" evidence="1">
    <location>
        <begin position="4"/>
        <end position="59"/>
    </location>
</feature>
<evidence type="ECO:0000313" key="3">
    <source>
        <dbReference type="Proteomes" id="UP000325902"/>
    </source>
</evidence>
<organism evidence="2 3">
    <name type="scientific">Lasiodiplodia theobromae</name>
    <dbReference type="NCBI Taxonomy" id="45133"/>
    <lineage>
        <taxon>Eukaryota</taxon>
        <taxon>Fungi</taxon>
        <taxon>Dikarya</taxon>
        <taxon>Ascomycota</taxon>
        <taxon>Pezizomycotina</taxon>
        <taxon>Dothideomycetes</taxon>
        <taxon>Dothideomycetes incertae sedis</taxon>
        <taxon>Botryosphaeriales</taxon>
        <taxon>Botryosphaeriaceae</taxon>
        <taxon>Lasiodiplodia</taxon>
    </lineage>
</organism>
<evidence type="ECO:0000256" key="1">
    <source>
        <dbReference type="SAM" id="Coils"/>
    </source>
</evidence>
<protein>
    <submittedName>
        <fullName evidence="2">Uncharacterized protein</fullName>
    </submittedName>
</protein>
<name>A0A5N5D1D6_9PEZI</name>
<keyword evidence="3" id="KW-1185">Reference proteome</keyword>
<reference evidence="2 3" key="1">
    <citation type="journal article" date="2019" name="Sci. Rep.">
        <title>A multi-omics analysis of the grapevine pathogen Lasiodiplodia theobromae reveals that temperature affects the expression of virulence- and pathogenicity-related genes.</title>
        <authorList>
            <person name="Felix C."/>
            <person name="Meneses R."/>
            <person name="Goncalves M.F.M."/>
            <person name="Tilleman L."/>
            <person name="Duarte A.S."/>
            <person name="Jorrin-Novo J.V."/>
            <person name="Van de Peer Y."/>
            <person name="Deforce D."/>
            <person name="Van Nieuwerburgh F."/>
            <person name="Esteves A.C."/>
            <person name="Alves A."/>
        </authorList>
    </citation>
    <scope>NUCLEOTIDE SEQUENCE [LARGE SCALE GENOMIC DNA]</scope>
    <source>
        <strain evidence="2 3">LA-SOL3</strain>
    </source>
</reference>
<proteinExistence type="predicted"/>
<dbReference type="AlphaFoldDB" id="A0A5N5D1D6"/>
<dbReference type="Proteomes" id="UP000325902">
    <property type="component" value="Unassembled WGS sequence"/>
</dbReference>
<sequence>MHYIKISNDDWEEKERELKQLRELLERKELENQLMKAELDAVRIRNNRLLARVQKLEADFERIYGFCQRTLHTAKQHAKFGRCTVRWLRSKLSSLAAGEWDDSQQQ</sequence>
<evidence type="ECO:0000313" key="2">
    <source>
        <dbReference type="EMBL" id="KAB2571397.1"/>
    </source>
</evidence>
<dbReference type="EMBL" id="VCHE01000103">
    <property type="protein sequence ID" value="KAB2571397.1"/>
    <property type="molecule type" value="Genomic_DNA"/>
</dbReference>
<keyword evidence="1" id="KW-0175">Coiled coil</keyword>
<comment type="caution">
    <text evidence="2">The sequence shown here is derived from an EMBL/GenBank/DDBJ whole genome shotgun (WGS) entry which is preliminary data.</text>
</comment>